<reference evidence="1 2" key="2">
    <citation type="submission" date="2018-06" db="EMBL/GenBank/DDBJ databases">
        <title>Sequencing of bacterial isolates from soil warming experiment in Harvard Forest, Massachusetts, USA.</title>
        <authorList>
            <person name="Deangelis K.PhD."/>
        </authorList>
    </citation>
    <scope>NUCLEOTIDE SEQUENCE [LARGE SCALE GENOMIC DNA]</scope>
    <source>
        <strain evidence="1 2">GAS496</strain>
    </source>
</reference>
<evidence type="ECO:0000313" key="1">
    <source>
        <dbReference type="EMBL" id="PXX07278.1"/>
    </source>
</evidence>
<dbReference type="Proteomes" id="UP000247781">
    <property type="component" value="Unassembled WGS sequence"/>
</dbReference>
<dbReference type="EMBL" id="QJJU01000011">
    <property type="protein sequence ID" value="PXX07278.1"/>
    <property type="molecule type" value="Genomic_DNA"/>
</dbReference>
<proteinExistence type="predicted"/>
<organism evidence="1 2">
    <name type="scientific">Mycolicibacterium moriokaense</name>
    <dbReference type="NCBI Taxonomy" id="39691"/>
    <lineage>
        <taxon>Bacteria</taxon>
        <taxon>Bacillati</taxon>
        <taxon>Actinomycetota</taxon>
        <taxon>Actinomycetes</taxon>
        <taxon>Mycobacteriales</taxon>
        <taxon>Mycobacteriaceae</taxon>
        <taxon>Mycolicibacterium</taxon>
    </lineage>
</organism>
<accession>A0A318HEE8</accession>
<dbReference type="AlphaFoldDB" id="A0A318HEE8"/>
<reference evidence="2" key="1">
    <citation type="submission" date="2018-05" db="EMBL/GenBank/DDBJ databases">
        <authorList>
            <person name="Deangelis K."/>
            <person name="Huntemann M."/>
            <person name="Clum A."/>
            <person name="Pillay M."/>
            <person name="Palaniappan K."/>
            <person name="Varghese N."/>
            <person name="Mikhailova N."/>
            <person name="Stamatis D."/>
            <person name="Reddy T."/>
            <person name="Daum C."/>
            <person name="Shapiro N."/>
            <person name="Ivanova N."/>
            <person name="Kyrpides N."/>
            <person name="Woyke T."/>
        </authorList>
    </citation>
    <scope>NUCLEOTIDE SEQUENCE [LARGE SCALE GENOMIC DNA]</scope>
    <source>
        <strain evidence="2">GAS496</strain>
    </source>
</reference>
<evidence type="ECO:0000313" key="2">
    <source>
        <dbReference type="Proteomes" id="UP000247781"/>
    </source>
</evidence>
<name>A0A318HEE8_9MYCO</name>
<sequence>MSLHGSHIAVGWDRHGARYSCAISVVAFASSLPPIRPAKVLVATLTPDGKPNVAEGPVRTILSRRLFASFPLVAAGGAGQDALGVDKRVVRPS</sequence>
<comment type="caution">
    <text evidence="1">The sequence shown here is derived from an EMBL/GenBank/DDBJ whole genome shotgun (WGS) entry which is preliminary data.</text>
</comment>
<gene>
    <name evidence="1" type="ORF">C8E89_11162</name>
</gene>
<keyword evidence="2" id="KW-1185">Reference proteome</keyword>
<protein>
    <submittedName>
        <fullName evidence="1">Uncharacterized protein</fullName>
    </submittedName>
</protein>